<dbReference type="GO" id="GO:0008270">
    <property type="term" value="F:zinc ion binding"/>
    <property type="evidence" value="ECO:0007669"/>
    <property type="project" value="UniProtKB-KW"/>
</dbReference>
<dbReference type="EMBL" id="FZQP02000837">
    <property type="protein sequence ID" value="VVC90632.1"/>
    <property type="molecule type" value="Genomic_DNA"/>
</dbReference>
<keyword evidence="3" id="KW-0862">Zinc</keyword>
<dbReference type="Proteomes" id="UP000324832">
    <property type="component" value="Unassembled WGS sequence"/>
</dbReference>
<sequence>MHRVNVVTMVMNKLGKKLAIIDGYTYYPTEKTTLISWRCTRGFPCKARFTTDFTMGLRYGFYEHNHRPPKFFIQDGICHKLG</sequence>
<evidence type="ECO:0000259" key="4">
    <source>
        <dbReference type="Pfam" id="PF04500"/>
    </source>
</evidence>
<gene>
    <name evidence="5" type="ORF">LSINAPIS_LOCUS3499</name>
</gene>
<reference evidence="5 6" key="1">
    <citation type="submission" date="2017-07" db="EMBL/GenBank/DDBJ databases">
        <authorList>
            <person name="Talla V."/>
            <person name="Backstrom N."/>
        </authorList>
    </citation>
    <scope>NUCLEOTIDE SEQUENCE [LARGE SCALE GENOMIC DNA]</scope>
</reference>
<organism evidence="5 6">
    <name type="scientific">Leptidea sinapis</name>
    <dbReference type="NCBI Taxonomy" id="189913"/>
    <lineage>
        <taxon>Eukaryota</taxon>
        <taxon>Metazoa</taxon>
        <taxon>Ecdysozoa</taxon>
        <taxon>Arthropoda</taxon>
        <taxon>Hexapoda</taxon>
        <taxon>Insecta</taxon>
        <taxon>Pterygota</taxon>
        <taxon>Neoptera</taxon>
        <taxon>Endopterygota</taxon>
        <taxon>Lepidoptera</taxon>
        <taxon>Glossata</taxon>
        <taxon>Ditrysia</taxon>
        <taxon>Papilionoidea</taxon>
        <taxon>Pieridae</taxon>
        <taxon>Dismorphiinae</taxon>
        <taxon>Leptidea</taxon>
    </lineage>
</organism>
<dbReference type="InterPro" id="IPR007588">
    <property type="entry name" value="Znf_FLYWCH"/>
</dbReference>
<evidence type="ECO:0000256" key="2">
    <source>
        <dbReference type="ARBA" id="ARBA00022771"/>
    </source>
</evidence>
<evidence type="ECO:0000313" key="6">
    <source>
        <dbReference type="Proteomes" id="UP000324832"/>
    </source>
</evidence>
<proteinExistence type="predicted"/>
<dbReference type="AlphaFoldDB" id="A0A5E4PZL4"/>
<evidence type="ECO:0000256" key="1">
    <source>
        <dbReference type="ARBA" id="ARBA00022723"/>
    </source>
</evidence>
<evidence type="ECO:0000256" key="3">
    <source>
        <dbReference type="ARBA" id="ARBA00022833"/>
    </source>
</evidence>
<name>A0A5E4PZL4_9NEOP</name>
<protein>
    <recommendedName>
        <fullName evidence="4">FLYWCH-type domain-containing protein</fullName>
    </recommendedName>
</protein>
<dbReference type="Gene3D" id="2.20.25.240">
    <property type="match status" value="1"/>
</dbReference>
<dbReference type="Pfam" id="PF04500">
    <property type="entry name" value="FLYWCH"/>
    <property type="match status" value="1"/>
</dbReference>
<keyword evidence="1" id="KW-0479">Metal-binding</keyword>
<keyword evidence="6" id="KW-1185">Reference proteome</keyword>
<keyword evidence="2" id="KW-0863">Zinc-finger</keyword>
<evidence type="ECO:0000313" key="5">
    <source>
        <dbReference type="EMBL" id="VVC90632.1"/>
    </source>
</evidence>
<feature type="domain" description="FLYWCH-type" evidence="4">
    <location>
        <begin position="10"/>
        <end position="66"/>
    </location>
</feature>
<accession>A0A5E4PZL4</accession>